<organism evidence="7 8">
    <name type="scientific">Candidatus Bandiella euplotis</name>
    <dbReference type="NCBI Taxonomy" id="1664265"/>
    <lineage>
        <taxon>Bacteria</taxon>
        <taxon>Pseudomonadati</taxon>
        <taxon>Pseudomonadota</taxon>
        <taxon>Alphaproteobacteria</taxon>
        <taxon>Rickettsiales</taxon>
        <taxon>Candidatus Midichloriaceae</taxon>
        <taxon>Candidatus Bandiella</taxon>
    </lineage>
</organism>
<dbReference type="NCBIfam" id="TIGR02937">
    <property type="entry name" value="sigma70-ECF"/>
    <property type="match status" value="1"/>
</dbReference>
<dbReference type="InterPro" id="IPR014284">
    <property type="entry name" value="RNA_pol_sigma-70_dom"/>
</dbReference>
<evidence type="ECO:0000256" key="3">
    <source>
        <dbReference type="ARBA" id="ARBA00023082"/>
    </source>
</evidence>
<dbReference type="Pfam" id="PF04542">
    <property type="entry name" value="Sigma70_r2"/>
    <property type="match status" value="1"/>
</dbReference>
<evidence type="ECO:0000259" key="6">
    <source>
        <dbReference type="PROSITE" id="PS00715"/>
    </source>
</evidence>
<dbReference type="RefSeq" id="WP_323732929.1">
    <property type="nucleotide sequence ID" value="NZ_CP110820.1"/>
</dbReference>
<dbReference type="PANTHER" id="PTHR30376:SF3">
    <property type="entry name" value="RNA POLYMERASE SIGMA FACTOR RPOH"/>
    <property type="match status" value="1"/>
</dbReference>
<reference evidence="7 8" key="1">
    <citation type="submission" date="2022-11" db="EMBL/GenBank/DDBJ databases">
        <title>Host association and intracellularity evolved multiple times independently in the Rickettsiales.</title>
        <authorList>
            <person name="Castelli M."/>
            <person name="Nardi T."/>
            <person name="Gammuto L."/>
            <person name="Bellinzona G."/>
            <person name="Sabaneyeva E."/>
            <person name="Potekhin A."/>
            <person name="Serra V."/>
            <person name="Petroni G."/>
            <person name="Sassera D."/>
        </authorList>
    </citation>
    <scope>NUCLEOTIDE SEQUENCE [LARGE SCALE GENOMIC DNA]</scope>
    <source>
        <strain evidence="7 8">NDG2</strain>
    </source>
</reference>
<dbReference type="InterPro" id="IPR007627">
    <property type="entry name" value="RNA_pol_sigma70_r2"/>
</dbReference>
<dbReference type="PIRSF" id="PIRSF000770">
    <property type="entry name" value="RNA_pol_sigma-SigE/K"/>
    <property type="match status" value="1"/>
</dbReference>
<dbReference type="NCBIfam" id="NF005143">
    <property type="entry name" value="PRK06596.1"/>
    <property type="match status" value="1"/>
</dbReference>
<dbReference type="InterPro" id="IPR036388">
    <property type="entry name" value="WH-like_DNA-bd_sf"/>
</dbReference>
<dbReference type="PANTHER" id="PTHR30376">
    <property type="entry name" value="SIGMA FACTOR RPOH HEAT SHOCK RELATED"/>
    <property type="match status" value="1"/>
</dbReference>
<dbReference type="SUPFAM" id="SSF88946">
    <property type="entry name" value="Sigma2 domain of RNA polymerase sigma factors"/>
    <property type="match status" value="1"/>
</dbReference>
<keyword evidence="3" id="KW-0731">Sigma factor</keyword>
<gene>
    <name evidence="7" type="ORF">Bandiella_00056</name>
</gene>
<proteinExistence type="inferred from homology"/>
<dbReference type="EMBL" id="CP110820">
    <property type="protein sequence ID" value="WPX95955.1"/>
    <property type="molecule type" value="Genomic_DNA"/>
</dbReference>
<evidence type="ECO:0000256" key="2">
    <source>
        <dbReference type="ARBA" id="ARBA00023015"/>
    </source>
</evidence>
<keyword evidence="2" id="KW-0805">Transcription regulation</keyword>
<evidence type="ECO:0000256" key="5">
    <source>
        <dbReference type="ARBA" id="ARBA00023163"/>
    </source>
</evidence>
<comment type="similarity">
    <text evidence="1">Belongs to the sigma-70 factor family.</text>
</comment>
<sequence>MTYNTSLTSAFIEPGLAAYMQQIKQFPMLSQEEESTLVKRWLEKSDIEAAHQLVMSHLRLVVKISLKFRSYGLPIMDIISEGNIGLMKAVKKFKPEKGNRLSTYAIWWIKACIQDYIIKSWSMLKISSGILQKKLFSNTAAIKRKIGQLDYRQETEAQTKAEDSILENSYYVTSLNETLGDEHEHEVIDTISDNAQNQEEMFADNEEKKMRTNILKDAIKMLDEREQDIIKQRKLSETPITLDVLSKKYGVSSERIRQIEEIALKKIKDFITSI</sequence>
<evidence type="ECO:0000256" key="4">
    <source>
        <dbReference type="ARBA" id="ARBA00023125"/>
    </source>
</evidence>
<dbReference type="PRINTS" id="PR00046">
    <property type="entry name" value="SIGMA70FCT"/>
</dbReference>
<dbReference type="InterPro" id="IPR050813">
    <property type="entry name" value="Sigma-70_Factor"/>
</dbReference>
<dbReference type="SUPFAM" id="SSF88659">
    <property type="entry name" value="Sigma3 and sigma4 domains of RNA polymerase sigma factors"/>
    <property type="match status" value="1"/>
</dbReference>
<protein>
    <submittedName>
        <fullName evidence="7">RNA polymerase sigma factor RpoH</fullName>
    </submittedName>
</protein>
<keyword evidence="8" id="KW-1185">Reference proteome</keyword>
<dbReference type="Gene3D" id="1.10.10.10">
    <property type="entry name" value="Winged helix-like DNA-binding domain superfamily/Winged helix DNA-binding domain"/>
    <property type="match status" value="1"/>
</dbReference>
<dbReference type="Gene3D" id="1.10.601.10">
    <property type="entry name" value="RNA Polymerase Primary Sigma Factor"/>
    <property type="match status" value="1"/>
</dbReference>
<dbReference type="Proteomes" id="UP001327219">
    <property type="component" value="Chromosome"/>
</dbReference>
<dbReference type="InterPro" id="IPR000943">
    <property type="entry name" value="RNA_pol_sigma70"/>
</dbReference>
<evidence type="ECO:0000313" key="7">
    <source>
        <dbReference type="EMBL" id="WPX95955.1"/>
    </source>
</evidence>
<dbReference type="PROSITE" id="PS00715">
    <property type="entry name" value="SIGMA70_1"/>
    <property type="match status" value="1"/>
</dbReference>
<dbReference type="InterPro" id="IPR013324">
    <property type="entry name" value="RNA_pol_sigma_r3/r4-like"/>
</dbReference>
<keyword evidence="4" id="KW-0238">DNA-binding</keyword>
<name>A0ABZ0UMG7_9RICK</name>
<feature type="domain" description="RNA polymerase sigma-70" evidence="6">
    <location>
        <begin position="77"/>
        <end position="90"/>
    </location>
</feature>
<accession>A0ABZ0UMG7</accession>
<dbReference type="InterPro" id="IPR007630">
    <property type="entry name" value="RNA_pol_sigma70_r4"/>
</dbReference>
<keyword evidence="5" id="KW-0804">Transcription</keyword>
<evidence type="ECO:0000313" key="8">
    <source>
        <dbReference type="Proteomes" id="UP001327219"/>
    </source>
</evidence>
<dbReference type="Pfam" id="PF04545">
    <property type="entry name" value="Sigma70_r4"/>
    <property type="match status" value="1"/>
</dbReference>
<dbReference type="InterPro" id="IPR013325">
    <property type="entry name" value="RNA_pol_sigma_r2"/>
</dbReference>
<evidence type="ECO:0000256" key="1">
    <source>
        <dbReference type="ARBA" id="ARBA00007788"/>
    </source>
</evidence>